<dbReference type="InterPro" id="IPR011698">
    <property type="entry name" value="GATase_3"/>
</dbReference>
<dbReference type="PANTHER" id="PTHR21343:SF9">
    <property type="entry name" value="LIPID II ISOGLUTAMINYL SYNTHASE (GLUTAMINE-HYDROLYZING) SUBUNIT GATD"/>
    <property type="match status" value="1"/>
</dbReference>
<dbReference type="CDD" id="cd01750">
    <property type="entry name" value="GATase1_CobQ"/>
    <property type="match status" value="1"/>
</dbReference>
<protein>
    <recommendedName>
        <fullName evidence="2">Lipid II isoglutaminyl synthase (glutamine-hydrolyzing) subunit GatD</fullName>
        <ecNumber evidence="2">6.3.5.13</ecNumber>
    </recommendedName>
    <alternativeName>
        <fullName evidence="2">Lipid II isoglutaminyl synthase glutaminase subunit</fullName>
        <ecNumber evidence="2">3.5.1.2</ecNumber>
    </alternativeName>
</protein>
<keyword evidence="4" id="KW-0808">Transferase</keyword>
<sequence length="292" mass="30693">MDAMSLPDVFKTSTLRIGVLLPEVLGTYGDGGNAVVLARRSELRGVPAEIQRIGVTESIPDSLDIYTLGGGEDVAQTIASRRLQQEKGLYRAVQNGCPVLAICAAFQILGDWYTDSRGERSPGVGILDAVTLPQGARAIGELVTSARELDLGVSLSEALTGFENHGGSTVLGSQAQPLGFVQAGVGNGQPGVAPELDDGISREARTSPEHGLTVEIPDGYRAFQDGKPIEGAVQGSIIATYMHGPCLARNPQLADLLLARAFGTSIPDLPSMEEIPGVRRLRQERLAAAGLK</sequence>
<dbReference type="EMBL" id="JABCUS010000003">
    <property type="protein sequence ID" value="NMX02749.1"/>
    <property type="molecule type" value="Genomic_DNA"/>
</dbReference>
<keyword evidence="2" id="KW-0133">Cell shape</keyword>
<dbReference type="Gene3D" id="3.40.50.880">
    <property type="match status" value="1"/>
</dbReference>
<evidence type="ECO:0000313" key="7">
    <source>
        <dbReference type="Proteomes" id="UP000578252"/>
    </source>
</evidence>
<dbReference type="GO" id="GO:0009236">
    <property type="term" value="P:cobalamin biosynthetic process"/>
    <property type="evidence" value="ECO:0007669"/>
    <property type="project" value="InterPro"/>
</dbReference>
<dbReference type="PANTHER" id="PTHR21343">
    <property type="entry name" value="DETHIOBIOTIN SYNTHETASE"/>
    <property type="match status" value="1"/>
</dbReference>
<dbReference type="GO" id="GO:0140282">
    <property type="term" value="F:carbon-nitrogen ligase activity on lipid II"/>
    <property type="evidence" value="ECO:0007669"/>
    <property type="project" value="UniProtKB-UniRule"/>
</dbReference>
<dbReference type="GO" id="GO:0016740">
    <property type="term" value="F:transferase activity"/>
    <property type="evidence" value="ECO:0007669"/>
    <property type="project" value="UniProtKB-KW"/>
</dbReference>
<accession>A0A7Y0TY01</accession>
<dbReference type="GO" id="GO:0008360">
    <property type="term" value="P:regulation of cell shape"/>
    <property type="evidence" value="ECO:0007669"/>
    <property type="project" value="UniProtKB-KW"/>
</dbReference>
<dbReference type="SUPFAM" id="SSF52317">
    <property type="entry name" value="Class I glutamine amidotransferase-like"/>
    <property type="match status" value="1"/>
</dbReference>
<feature type="binding site" evidence="2">
    <location>
        <position position="137"/>
    </location>
    <ligand>
        <name>substrate</name>
    </ligand>
</feature>
<evidence type="ECO:0000313" key="5">
    <source>
        <dbReference type="EMBL" id="NMX02749.1"/>
    </source>
</evidence>
<dbReference type="InterPro" id="IPR029062">
    <property type="entry name" value="Class_I_gatase-like"/>
</dbReference>
<feature type="active site" description="Nucleophile" evidence="2">
    <location>
        <position position="103"/>
    </location>
</feature>
<evidence type="ECO:0000256" key="2">
    <source>
        <dbReference type="HAMAP-Rule" id="MF_02213"/>
    </source>
</evidence>
<keyword evidence="2" id="KW-0436">Ligase</keyword>
<name>A0A7Y0TY01_9ACTO</name>
<comment type="caution">
    <text evidence="4">The sequence shown here is derived from an EMBL/GenBank/DDBJ whole genome shotgun (WGS) entry which is preliminary data.</text>
</comment>
<comment type="pathway">
    <text evidence="2">Cell wall biogenesis; peptidoglycan biosynthesis.</text>
</comment>
<dbReference type="InterPro" id="IPR043702">
    <property type="entry name" value="Lipid_II_synth_GatD"/>
</dbReference>
<dbReference type="EMBL" id="JABCUR010000001">
    <property type="protein sequence ID" value="NMW64284.1"/>
    <property type="molecule type" value="Genomic_DNA"/>
</dbReference>
<comment type="similarity">
    <text evidence="2">Belongs to the CobB/CobQ family. GatD subfamily.</text>
</comment>
<gene>
    <name evidence="2" type="primary">gatD</name>
    <name evidence="5" type="ORF">HHJ77_02065</name>
    <name evidence="4" type="ORF">HHJ78_01725</name>
</gene>
<evidence type="ECO:0000259" key="3">
    <source>
        <dbReference type="Pfam" id="PF07685"/>
    </source>
</evidence>
<evidence type="ECO:0000313" key="6">
    <source>
        <dbReference type="Proteomes" id="UP000575397"/>
    </source>
</evidence>
<feature type="active site" evidence="2">
    <location>
        <position position="243"/>
    </location>
</feature>
<dbReference type="Proteomes" id="UP000575397">
    <property type="component" value="Unassembled WGS sequence"/>
</dbReference>
<dbReference type="AlphaFoldDB" id="A0A7Y0TY01"/>
<comment type="function">
    <text evidence="2">The lipid II isoglutaminyl synthase complex catalyzes the formation of alpha-D-isoglutamine in the cell wall lipid II stem peptide. The GatD subunit catalyzes the hydrolysis of glutamine to glutamate and ammonia. The resulting ammonia molecule is channeled to the active site of MurT.</text>
</comment>
<evidence type="ECO:0000256" key="1">
    <source>
        <dbReference type="ARBA" id="ARBA00022962"/>
    </source>
</evidence>
<evidence type="ECO:0000313" key="4">
    <source>
        <dbReference type="EMBL" id="NMW64284.1"/>
    </source>
</evidence>
<dbReference type="EC" id="6.3.5.13" evidence="2"/>
<feature type="domain" description="CobB/CobQ-like glutamine amidotransferase" evidence="3">
    <location>
        <begin position="16"/>
        <end position="191"/>
    </location>
</feature>
<dbReference type="GO" id="GO:0004359">
    <property type="term" value="F:glutaminase activity"/>
    <property type="evidence" value="ECO:0007669"/>
    <property type="project" value="UniProtKB-UniRule"/>
</dbReference>
<keyword evidence="2" id="KW-0573">Peptidoglycan synthesis</keyword>
<comment type="subunit">
    <text evidence="2">Forms a heterodimer with MurT.</text>
</comment>
<reference evidence="6 7" key="1">
    <citation type="submission" date="2020-04" db="EMBL/GenBank/DDBJ databases">
        <title>Antimicrobial susceptibility and clonality of vaginal-derived multi-drug resistant Mobiluncus isolates in China.</title>
        <authorList>
            <person name="Zhang X."/>
        </authorList>
    </citation>
    <scope>NUCLEOTIDE SEQUENCE [LARGE SCALE GENOMIC DNA]</scope>
    <source>
        <strain evidence="5 6">12</strain>
        <strain evidence="4 7">13</strain>
    </source>
</reference>
<keyword evidence="2" id="KW-0378">Hydrolase</keyword>
<keyword evidence="1 2" id="KW-0315">Glutamine amidotransferase</keyword>
<dbReference type="GO" id="GO:0009252">
    <property type="term" value="P:peptidoglycan biosynthetic process"/>
    <property type="evidence" value="ECO:0007669"/>
    <property type="project" value="UniProtKB-UniRule"/>
</dbReference>
<organism evidence="4 7">
    <name type="scientific">Mobiluncus mulieris</name>
    <dbReference type="NCBI Taxonomy" id="2052"/>
    <lineage>
        <taxon>Bacteria</taxon>
        <taxon>Bacillati</taxon>
        <taxon>Actinomycetota</taxon>
        <taxon>Actinomycetes</taxon>
        <taxon>Actinomycetales</taxon>
        <taxon>Actinomycetaceae</taxon>
        <taxon>Mobiluncus</taxon>
    </lineage>
</organism>
<dbReference type="EC" id="3.5.1.2" evidence="2"/>
<dbReference type="GO" id="GO:0071555">
    <property type="term" value="P:cell wall organization"/>
    <property type="evidence" value="ECO:0007669"/>
    <property type="project" value="UniProtKB-KW"/>
</dbReference>
<comment type="catalytic activity">
    <reaction evidence="2">
        <text>L-glutamine + H2O = L-glutamate + NH4(+)</text>
        <dbReference type="Rhea" id="RHEA:15889"/>
        <dbReference type="ChEBI" id="CHEBI:15377"/>
        <dbReference type="ChEBI" id="CHEBI:28938"/>
        <dbReference type="ChEBI" id="CHEBI:29985"/>
        <dbReference type="ChEBI" id="CHEBI:58359"/>
        <dbReference type="EC" id="3.5.1.2"/>
    </reaction>
</comment>
<dbReference type="Pfam" id="PF07685">
    <property type="entry name" value="GATase_3"/>
    <property type="match status" value="1"/>
</dbReference>
<proteinExistence type="inferred from homology"/>
<comment type="catalytic activity">
    <reaction evidence="2">
        <text>beta-D-GlcNAc-(1-&gt;4)-Mur2Ac(oyl-L-Ala-gamma-D-Glu-L-Lys-D-Ala-D-Ala)-di-trans,octa-cis-undecaprenyl diphosphate + L-glutamine + ATP + H2O = beta-D-GlcNAc-(1-&gt;4)-Mur2Ac(oyl-L-Ala-D-isoglutaminyl-L-Lys-D-Ala-D-Ala)-di-trans,octa-cis-undecaprenyl diphosphate + L-glutamate + ADP + phosphate + H(+)</text>
        <dbReference type="Rhea" id="RHEA:57928"/>
        <dbReference type="ChEBI" id="CHEBI:15377"/>
        <dbReference type="ChEBI" id="CHEBI:15378"/>
        <dbReference type="ChEBI" id="CHEBI:29985"/>
        <dbReference type="ChEBI" id="CHEBI:30616"/>
        <dbReference type="ChEBI" id="CHEBI:43474"/>
        <dbReference type="ChEBI" id="CHEBI:58359"/>
        <dbReference type="ChEBI" id="CHEBI:60033"/>
        <dbReference type="ChEBI" id="CHEBI:62233"/>
        <dbReference type="ChEBI" id="CHEBI:456216"/>
        <dbReference type="EC" id="6.3.5.13"/>
    </reaction>
</comment>
<dbReference type="InterPro" id="IPR033949">
    <property type="entry name" value="CobQ_GATase1"/>
</dbReference>
<dbReference type="Proteomes" id="UP000578252">
    <property type="component" value="Unassembled WGS sequence"/>
</dbReference>
<keyword evidence="2" id="KW-0961">Cell wall biogenesis/degradation</keyword>
<dbReference type="HAMAP" id="MF_02213">
    <property type="entry name" value="Lipid_II_synth_GatD"/>
    <property type="match status" value="1"/>
</dbReference>
<dbReference type="UniPathway" id="UPA00219"/>
<dbReference type="PROSITE" id="PS51274">
    <property type="entry name" value="GATASE_COBBQ"/>
    <property type="match status" value="1"/>
</dbReference>
<dbReference type="OrthoDB" id="9782045at2"/>